<evidence type="ECO:0000313" key="1">
    <source>
        <dbReference type="EMBL" id="PKQ67902.1"/>
    </source>
</evidence>
<name>A0A2N3IC34_9BACT</name>
<dbReference type="AlphaFoldDB" id="A0A2N3IC34"/>
<proteinExistence type="predicted"/>
<organism evidence="1 2">
    <name type="scientific">Labilibaculum manganireducens</name>
    <dbReference type="NCBI Taxonomy" id="1940525"/>
    <lineage>
        <taxon>Bacteria</taxon>
        <taxon>Pseudomonadati</taxon>
        <taxon>Bacteroidota</taxon>
        <taxon>Bacteroidia</taxon>
        <taxon>Marinilabiliales</taxon>
        <taxon>Marinifilaceae</taxon>
        <taxon>Labilibaculum</taxon>
    </lineage>
</organism>
<dbReference type="EMBL" id="MVDE01000006">
    <property type="protein sequence ID" value="PKQ67902.1"/>
    <property type="molecule type" value="Genomic_DNA"/>
</dbReference>
<reference evidence="1 2" key="1">
    <citation type="journal article" date="2017" name="Front. Microbiol.">
        <title>Labilibaculum manganireducens gen. nov., sp. nov. and Labilibaculum filiforme sp. nov., Novel Bacteroidetes Isolated from Subsurface Sediments of the Baltic Sea.</title>
        <authorList>
            <person name="Vandieken V."/>
            <person name="Marshall I.P."/>
            <person name="Niemann H."/>
            <person name="Engelen B."/>
            <person name="Cypionka H."/>
        </authorList>
    </citation>
    <scope>NUCLEOTIDE SEQUENCE [LARGE SCALE GENOMIC DNA]</scope>
    <source>
        <strain evidence="1 2">59.10-2M</strain>
    </source>
</reference>
<dbReference type="Pfam" id="PF15892">
    <property type="entry name" value="BNR_4"/>
    <property type="match status" value="1"/>
</dbReference>
<comment type="caution">
    <text evidence="1">The sequence shown here is derived from an EMBL/GenBank/DDBJ whole genome shotgun (WGS) entry which is preliminary data.</text>
</comment>
<dbReference type="RefSeq" id="WP_101308912.1">
    <property type="nucleotide sequence ID" value="NZ_MVDE01000006.1"/>
</dbReference>
<protein>
    <submittedName>
        <fullName evidence="1">Neuraminidase</fullName>
    </submittedName>
</protein>
<evidence type="ECO:0000313" key="2">
    <source>
        <dbReference type="Proteomes" id="UP000233618"/>
    </source>
</evidence>
<gene>
    <name evidence="1" type="ORF">BZG01_05910</name>
</gene>
<keyword evidence="2" id="KW-1185">Reference proteome</keyword>
<sequence length="449" mass="51288">MFRYYIPLLSVFLLFTSYNVCAQKLIPVSKGWSKNSVNAVVFRQNSLVTQNGVQFIAYYNPEGFLELGKRNSKSDQFTTYTTSYKGNVNDAHNCISIMLDGDGYLHVSWDHHGNPLRYAKSIQAYSLQLGPKIEMTGSNETNVTYPQFFRMPNGNLIFMFRDGQSGKGNLAMNSYDRKTKTWIQMQSNLIDGEGQRNAYWQSCVDQQGVIHVSWVWRESPDVASNHDLCYARSKDGGTSWENSKGEKYRLPITAQTAEYASHIPQNSELINQTSMTTDERGQPVIAGYWREQNSDVPQYHIVNCSNGKWNTINLNFRKTPFSLKGAGTKRIPISRPQILAKTKHKTSTFYLIFRDEEREAKVSMAIGNTSEQGNWKVVDLTDESVGLWEPSFDTELWKNKGIINLFVQKVEQIDGEGKADYEPQMVNVLEVKKIDRYSECDTVPVNLRK</sequence>
<dbReference type="SUPFAM" id="SSF110296">
    <property type="entry name" value="Oligoxyloglucan reducing end-specific cellobiohydrolase"/>
    <property type="match status" value="1"/>
</dbReference>
<dbReference type="Proteomes" id="UP000233618">
    <property type="component" value="Unassembled WGS sequence"/>
</dbReference>
<accession>A0A2N3IC34</accession>